<accession>A0A1M5B825</accession>
<feature type="transmembrane region" description="Helical" evidence="7">
    <location>
        <begin position="282"/>
        <end position="305"/>
    </location>
</feature>
<dbReference type="Pfam" id="PF20501">
    <property type="entry name" value="MbhE"/>
    <property type="match status" value="1"/>
</dbReference>
<sequence length="310" mass="34348">MSKIKKDYEHTFFGKLERWIAGENDVFYEDPEPMALEEREKKAGHNYLAYLEQIPDVGYSYEKAKAYHYIYRILTVLMGVFIVGTLLYVVYFLPPFGDADNPVNNEVSRRYIEKGMEETGAVNIVAGMILDYRAFDTFGESNVLFIAASAVLLLLKAGDGAKTAKSQKEIGMKEDVILQRVTFILSPMLFLFGIYVILNGHLSPGGGFSGGAIIGGSLILFRNSYGYEAIEQFFTEKTFQNCTLIALGFYCLAKSYSFFTGANHLNSHIPLGTPGDIFSAGLILPLNIAVGIVVACTMYSFYALFSKGGI</sequence>
<evidence type="ECO:0000256" key="7">
    <source>
        <dbReference type="SAM" id="Phobius"/>
    </source>
</evidence>
<gene>
    <name evidence="10" type="ORF">SAMN02745158_03525</name>
</gene>
<organism evidence="10 11">
    <name type="scientific">Lactonifactor longoviformis DSM 17459</name>
    <dbReference type="NCBI Taxonomy" id="1122155"/>
    <lineage>
        <taxon>Bacteria</taxon>
        <taxon>Bacillati</taxon>
        <taxon>Bacillota</taxon>
        <taxon>Clostridia</taxon>
        <taxon>Eubacteriales</taxon>
        <taxon>Clostridiaceae</taxon>
        <taxon>Lactonifactor</taxon>
    </lineage>
</organism>
<feature type="domain" description="Na+/H+ antiporter MnhB subunit-related protein" evidence="8">
    <location>
        <begin position="177"/>
        <end position="299"/>
    </location>
</feature>
<dbReference type="Pfam" id="PF04039">
    <property type="entry name" value="MnhB"/>
    <property type="match status" value="1"/>
</dbReference>
<evidence type="ECO:0000256" key="3">
    <source>
        <dbReference type="ARBA" id="ARBA00022475"/>
    </source>
</evidence>
<evidence type="ECO:0000259" key="8">
    <source>
        <dbReference type="Pfam" id="PF04039"/>
    </source>
</evidence>
<evidence type="ECO:0000313" key="11">
    <source>
        <dbReference type="Proteomes" id="UP000184245"/>
    </source>
</evidence>
<evidence type="ECO:0000313" key="10">
    <source>
        <dbReference type="EMBL" id="SHF38332.1"/>
    </source>
</evidence>
<feature type="transmembrane region" description="Helical" evidence="7">
    <location>
        <begin position="138"/>
        <end position="155"/>
    </location>
</feature>
<feature type="transmembrane region" description="Helical" evidence="7">
    <location>
        <begin position="204"/>
        <end position="221"/>
    </location>
</feature>
<dbReference type="RefSeq" id="WP_072854090.1">
    <property type="nucleotide sequence ID" value="NZ_FQVI01000024.1"/>
</dbReference>
<keyword evidence="5 7" id="KW-1133">Transmembrane helix</keyword>
<keyword evidence="6 7" id="KW-0472">Membrane</keyword>
<dbReference type="STRING" id="1122155.SAMN02745158_03525"/>
<evidence type="ECO:0000259" key="9">
    <source>
        <dbReference type="Pfam" id="PF20501"/>
    </source>
</evidence>
<dbReference type="PANTHER" id="PTHR33932:SF4">
    <property type="entry name" value="NA(+)_H(+) ANTIPORTER SUBUNIT B"/>
    <property type="match status" value="1"/>
</dbReference>
<feature type="transmembrane region" description="Helical" evidence="7">
    <location>
        <begin position="176"/>
        <end position="198"/>
    </location>
</feature>
<reference evidence="10 11" key="1">
    <citation type="submission" date="2016-11" db="EMBL/GenBank/DDBJ databases">
        <authorList>
            <person name="Jaros S."/>
            <person name="Januszkiewicz K."/>
            <person name="Wedrychowicz H."/>
        </authorList>
    </citation>
    <scope>NUCLEOTIDE SEQUENCE [LARGE SCALE GENOMIC DNA]</scope>
    <source>
        <strain evidence="10 11">DSM 17459</strain>
    </source>
</reference>
<evidence type="ECO:0000256" key="5">
    <source>
        <dbReference type="ARBA" id="ARBA00022989"/>
    </source>
</evidence>
<keyword evidence="3" id="KW-1003">Cell membrane</keyword>
<evidence type="ECO:0000256" key="6">
    <source>
        <dbReference type="ARBA" id="ARBA00023136"/>
    </source>
</evidence>
<comment type="subcellular location">
    <subcellularLocation>
        <location evidence="1">Cell membrane</location>
        <topology evidence="1">Multi-pass membrane protein</topology>
    </subcellularLocation>
</comment>
<feature type="domain" description="MrpA C-terminal/MbhE" evidence="9">
    <location>
        <begin position="101"/>
        <end position="156"/>
    </location>
</feature>
<evidence type="ECO:0000256" key="2">
    <source>
        <dbReference type="ARBA" id="ARBA00009425"/>
    </source>
</evidence>
<dbReference type="InterPro" id="IPR007182">
    <property type="entry name" value="MnhB"/>
</dbReference>
<dbReference type="GO" id="GO:0005886">
    <property type="term" value="C:plasma membrane"/>
    <property type="evidence" value="ECO:0007669"/>
    <property type="project" value="UniProtKB-SubCell"/>
</dbReference>
<name>A0A1M5B825_9CLOT</name>
<dbReference type="OrthoDB" id="9798859at2"/>
<feature type="transmembrane region" description="Helical" evidence="7">
    <location>
        <begin position="242"/>
        <end position="262"/>
    </location>
</feature>
<keyword evidence="11" id="KW-1185">Reference proteome</keyword>
<dbReference type="InterPro" id="IPR046806">
    <property type="entry name" value="MrpA_C/MbhE"/>
</dbReference>
<dbReference type="PANTHER" id="PTHR33932">
    <property type="entry name" value="NA(+)/H(+) ANTIPORTER SUBUNIT B"/>
    <property type="match status" value="1"/>
</dbReference>
<dbReference type="EMBL" id="FQVI01000024">
    <property type="protein sequence ID" value="SHF38332.1"/>
    <property type="molecule type" value="Genomic_DNA"/>
</dbReference>
<keyword evidence="4 7" id="KW-0812">Transmembrane</keyword>
<evidence type="ECO:0000256" key="1">
    <source>
        <dbReference type="ARBA" id="ARBA00004651"/>
    </source>
</evidence>
<feature type="transmembrane region" description="Helical" evidence="7">
    <location>
        <begin position="69"/>
        <end position="93"/>
    </location>
</feature>
<dbReference type="Proteomes" id="UP000184245">
    <property type="component" value="Unassembled WGS sequence"/>
</dbReference>
<evidence type="ECO:0000256" key="4">
    <source>
        <dbReference type="ARBA" id="ARBA00022692"/>
    </source>
</evidence>
<dbReference type="AlphaFoldDB" id="A0A1M5B825"/>
<protein>
    <submittedName>
        <fullName evidence="10">Multicomponent Na+:H+ antiporter subunit B</fullName>
    </submittedName>
</protein>
<proteinExistence type="inferred from homology"/>
<comment type="similarity">
    <text evidence="2">Belongs to the CPA3 antiporters (TC 2.A.63) subunit B family.</text>
</comment>
<dbReference type="InterPro" id="IPR050622">
    <property type="entry name" value="CPA3_antiporter_subunitB"/>
</dbReference>